<dbReference type="SUPFAM" id="SSF53850">
    <property type="entry name" value="Periplasmic binding protein-like II"/>
    <property type="match status" value="1"/>
</dbReference>
<comment type="caution">
    <text evidence="6">The sequence shown here is derived from an EMBL/GenBank/DDBJ whole genome shotgun (WGS) entry which is preliminary data.</text>
</comment>
<keyword evidence="3" id="KW-0238">DNA-binding</keyword>
<dbReference type="EMBL" id="QLYR01000004">
    <property type="protein sequence ID" value="RAQ28731.1"/>
    <property type="molecule type" value="Genomic_DNA"/>
</dbReference>
<dbReference type="Pfam" id="PF03466">
    <property type="entry name" value="LysR_substrate"/>
    <property type="match status" value="1"/>
</dbReference>
<evidence type="ECO:0000313" key="7">
    <source>
        <dbReference type="Proteomes" id="UP000249377"/>
    </source>
</evidence>
<dbReference type="CDD" id="cd05466">
    <property type="entry name" value="PBP2_LTTR_substrate"/>
    <property type="match status" value="1"/>
</dbReference>
<evidence type="ECO:0000313" key="6">
    <source>
        <dbReference type="EMBL" id="RAQ28731.1"/>
    </source>
</evidence>
<dbReference type="InterPro" id="IPR036388">
    <property type="entry name" value="WH-like_DNA-bd_sf"/>
</dbReference>
<organism evidence="6 7">
    <name type="scientific">Hydrogeniiclostridium mannosilyticum</name>
    <dbReference type="NCBI Taxonomy" id="2764322"/>
    <lineage>
        <taxon>Bacteria</taxon>
        <taxon>Bacillati</taxon>
        <taxon>Bacillota</taxon>
        <taxon>Clostridia</taxon>
        <taxon>Eubacteriales</taxon>
        <taxon>Acutalibacteraceae</taxon>
        <taxon>Hydrogeniiclostridium</taxon>
    </lineage>
</organism>
<sequence>MIGGLMATDLELYRIFSAVAEAGSFSQGAARLFITQPAVSQAVRRLEAQLGARLFVRGRRGAVLTAEGELLYQHASAAMRLLASGEQKLRRVQNLEAGQLKLGAADTTTKELLLPYISAFHQLHPGVQLMVTNRTSLQLVECLKAGQLDLAIVNLPIEDEALSTRPIRTVHDIFVAGHAFPQLKQKTVTPGELAGYPLIMLENAANSRRYVDRFFAGQGVALAPEIELGAHELLSSFAAIGFGLACVVQEFCQKALKEETVFPVDLSPAIPPRAIGACWLRSVPLSEAAAELLRLLEENRRA</sequence>
<keyword evidence="4" id="KW-0804">Transcription</keyword>
<dbReference type="PRINTS" id="PR00039">
    <property type="entry name" value="HTHLYSR"/>
</dbReference>
<dbReference type="Gene3D" id="1.10.10.10">
    <property type="entry name" value="Winged helix-like DNA-binding domain superfamily/Winged helix DNA-binding domain"/>
    <property type="match status" value="1"/>
</dbReference>
<comment type="similarity">
    <text evidence="1">Belongs to the LysR transcriptional regulatory family.</text>
</comment>
<dbReference type="InterPro" id="IPR005119">
    <property type="entry name" value="LysR_subst-bd"/>
</dbReference>
<dbReference type="SUPFAM" id="SSF46785">
    <property type="entry name" value="Winged helix' DNA-binding domain"/>
    <property type="match status" value="1"/>
</dbReference>
<accession>A0A328UEU4</accession>
<dbReference type="FunFam" id="1.10.10.10:FF:000001">
    <property type="entry name" value="LysR family transcriptional regulator"/>
    <property type="match status" value="1"/>
</dbReference>
<evidence type="ECO:0000256" key="2">
    <source>
        <dbReference type="ARBA" id="ARBA00023015"/>
    </source>
</evidence>
<dbReference type="Gene3D" id="3.40.190.290">
    <property type="match status" value="1"/>
</dbReference>
<feature type="domain" description="HTH lysR-type" evidence="5">
    <location>
        <begin position="8"/>
        <end position="65"/>
    </location>
</feature>
<evidence type="ECO:0000256" key="3">
    <source>
        <dbReference type="ARBA" id="ARBA00023125"/>
    </source>
</evidence>
<keyword evidence="2" id="KW-0805">Transcription regulation</keyword>
<dbReference type="PANTHER" id="PTHR30126:SF64">
    <property type="entry name" value="HTH-TYPE TRANSCRIPTIONAL REGULATOR CITR"/>
    <property type="match status" value="1"/>
</dbReference>
<protein>
    <submittedName>
        <fullName evidence="6">LysR family transcriptional regulator</fullName>
    </submittedName>
</protein>
<dbReference type="PROSITE" id="PS50931">
    <property type="entry name" value="HTH_LYSR"/>
    <property type="match status" value="1"/>
</dbReference>
<proteinExistence type="inferred from homology"/>
<dbReference type="GO" id="GO:0003700">
    <property type="term" value="F:DNA-binding transcription factor activity"/>
    <property type="evidence" value="ECO:0007669"/>
    <property type="project" value="InterPro"/>
</dbReference>
<reference evidence="6 7" key="1">
    <citation type="submission" date="2018-06" db="EMBL/GenBank/DDBJ databases">
        <title>Noncontiguous genome sequence of Ruminococcaceae bacterium ASD2818.</title>
        <authorList>
            <person name="Chaplin A.V."/>
            <person name="Sokolova S.R."/>
            <person name="Kochetkova T.O."/>
            <person name="Goltsov A.Y."/>
            <person name="Trofimov D.Y."/>
            <person name="Efimov B.A."/>
        </authorList>
    </citation>
    <scope>NUCLEOTIDE SEQUENCE [LARGE SCALE GENOMIC DNA]</scope>
    <source>
        <strain evidence="6 7">ASD2818</strain>
    </source>
</reference>
<gene>
    <name evidence="6" type="ORF">DPQ25_08025</name>
</gene>
<evidence type="ECO:0000256" key="4">
    <source>
        <dbReference type="ARBA" id="ARBA00023163"/>
    </source>
</evidence>
<dbReference type="AlphaFoldDB" id="A0A328UEU4"/>
<evidence type="ECO:0000259" key="5">
    <source>
        <dbReference type="PROSITE" id="PS50931"/>
    </source>
</evidence>
<name>A0A328UEU4_9FIRM</name>
<dbReference type="InterPro" id="IPR036390">
    <property type="entry name" value="WH_DNA-bd_sf"/>
</dbReference>
<dbReference type="Proteomes" id="UP000249377">
    <property type="component" value="Unassembled WGS sequence"/>
</dbReference>
<evidence type="ECO:0000256" key="1">
    <source>
        <dbReference type="ARBA" id="ARBA00009437"/>
    </source>
</evidence>
<dbReference type="InterPro" id="IPR000847">
    <property type="entry name" value="LysR_HTH_N"/>
</dbReference>
<dbReference type="GO" id="GO:0000976">
    <property type="term" value="F:transcription cis-regulatory region binding"/>
    <property type="evidence" value="ECO:0007669"/>
    <property type="project" value="TreeGrafter"/>
</dbReference>
<dbReference type="PANTHER" id="PTHR30126">
    <property type="entry name" value="HTH-TYPE TRANSCRIPTIONAL REGULATOR"/>
    <property type="match status" value="1"/>
</dbReference>
<keyword evidence="7" id="KW-1185">Reference proteome</keyword>
<dbReference type="Pfam" id="PF00126">
    <property type="entry name" value="HTH_1"/>
    <property type="match status" value="1"/>
</dbReference>